<dbReference type="RefSeq" id="XP_007931646.1">
    <property type="nucleotide sequence ID" value="XM_007933455.1"/>
</dbReference>
<dbReference type="AlphaFoldDB" id="M3A0G5"/>
<dbReference type="VEuPathDB" id="FungiDB:MYCFIDRAFT_179363"/>
<evidence type="ECO:0000313" key="1">
    <source>
        <dbReference type="EMBL" id="EME77896.1"/>
    </source>
</evidence>
<dbReference type="HOGENOM" id="CLU_1262018_0_0_1"/>
<protein>
    <submittedName>
        <fullName evidence="1">Uncharacterized protein</fullName>
    </submittedName>
</protein>
<organism evidence="1 2">
    <name type="scientific">Pseudocercospora fijiensis (strain CIRAD86)</name>
    <name type="common">Black leaf streak disease fungus</name>
    <name type="synonym">Mycosphaerella fijiensis</name>
    <dbReference type="NCBI Taxonomy" id="383855"/>
    <lineage>
        <taxon>Eukaryota</taxon>
        <taxon>Fungi</taxon>
        <taxon>Dikarya</taxon>
        <taxon>Ascomycota</taxon>
        <taxon>Pezizomycotina</taxon>
        <taxon>Dothideomycetes</taxon>
        <taxon>Dothideomycetidae</taxon>
        <taxon>Mycosphaerellales</taxon>
        <taxon>Mycosphaerellaceae</taxon>
        <taxon>Pseudocercospora</taxon>
    </lineage>
</organism>
<dbReference type="KEGG" id="pfj:MYCFIDRAFT_179363"/>
<gene>
    <name evidence="1" type="ORF">MYCFIDRAFT_179363</name>
</gene>
<name>M3A0G5_PSEFD</name>
<proteinExistence type="predicted"/>
<dbReference type="GeneID" id="19334110"/>
<dbReference type="Proteomes" id="UP000016932">
    <property type="component" value="Unassembled WGS sequence"/>
</dbReference>
<accession>M3A0G5</accession>
<keyword evidence="2" id="KW-1185">Reference proteome</keyword>
<reference evidence="1 2" key="1">
    <citation type="journal article" date="2012" name="PLoS Pathog.">
        <title>Diverse lifestyles and strategies of plant pathogenesis encoded in the genomes of eighteen Dothideomycetes fungi.</title>
        <authorList>
            <person name="Ohm R.A."/>
            <person name="Feau N."/>
            <person name="Henrissat B."/>
            <person name="Schoch C.L."/>
            <person name="Horwitz B.A."/>
            <person name="Barry K.W."/>
            <person name="Condon B.J."/>
            <person name="Copeland A.C."/>
            <person name="Dhillon B."/>
            <person name="Glaser F."/>
            <person name="Hesse C.N."/>
            <person name="Kosti I."/>
            <person name="LaButti K."/>
            <person name="Lindquist E.A."/>
            <person name="Lucas S."/>
            <person name="Salamov A.A."/>
            <person name="Bradshaw R.E."/>
            <person name="Ciuffetti L."/>
            <person name="Hamelin R.C."/>
            <person name="Kema G.H.J."/>
            <person name="Lawrence C."/>
            <person name="Scott J.A."/>
            <person name="Spatafora J.W."/>
            <person name="Turgeon B.G."/>
            <person name="de Wit P.J.G.M."/>
            <person name="Zhong S."/>
            <person name="Goodwin S.B."/>
            <person name="Grigoriev I.V."/>
        </authorList>
    </citation>
    <scope>NUCLEOTIDE SEQUENCE [LARGE SCALE GENOMIC DNA]</scope>
    <source>
        <strain evidence="1 2">CIRAD86</strain>
    </source>
</reference>
<evidence type="ECO:0000313" key="2">
    <source>
        <dbReference type="Proteomes" id="UP000016932"/>
    </source>
</evidence>
<sequence length="219" mass="24921">MNDERKFFLVGRGVSGGKRDGVVLGRRSLIGMGETEMSEYWNGDGLSERLGSDLVFFSATFREFRVHFRRTWAMDLLLAQLPTAFRALTRPDLQRIPQTSSPENPMLLDAAALSSTKAKREYQVQACVKNLRTDGRYHHHYTFERVENNPCLKQAEWFLVVGMIRKLGRRVLSIHRYENSLGVEKYGSASGAMGREGVDEELTQKSSWKQASKKAGVTW</sequence>
<dbReference type="EMBL" id="KB446564">
    <property type="protein sequence ID" value="EME77896.1"/>
    <property type="molecule type" value="Genomic_DNA"/>
</dbReference>